<evidence type="ECO:0000313" key="2">
    <source>
        <dbReference type="Proteomes" id="UP000053263"/>
    </source>
</evidence>
<dbReference type="OrthoDB" id="3214991at2759"/>
<name>A0A0C9T2D8_PLICR</name>
<dbReference type="EMBL" id="KN832577">
    <property type="protein sequence ID" value="KII83444.1"/>
    <property type="molecule type" value="Genomic_DNA"/>
</dbReference>
<sequence>MLLGIAPSILDPAIFQFIIHGCDLHSLHKDFIGEWHPDLKMLLSKWIAVGPNGDLSEFRYHFAAYHNMQVSSLSERDERSHSALAAQILYTALFGQESYKHPEWRSFIKGFSLPCRNGFDFCTVARSLEGGSEALFSVLWTSRVQSFQDLEPHLMLNEPPNFLRTQLTSMSISKKS</sequence>
<dbReference type="HOGENOM" id="CLU_1525803_0_0_1"/>
<gene>
    <name evidence="1" type="ORF">PLICRDRAFT_180352</name>
</gene>
<evidence type="ECO:0000313" key="1">
    <source>
        <dbReference type="EMBL" id="KII83444.1"/>
    </source>
</evidence>
<proteinExistence type="predicted"/>
<keyword evidence="2" id="KW-1185">Reference proteome</keyword>
<dbReference type="AlphaFoldDB" id="A0A0C9T2D8"/>
<accession>A0A0C9T2D8</accession>
<protein>
    <submittedName>
        <fullName evidence="1">Uncharacterized protein</fullName>
    </submittedName>
</protein>
<organism evidence="1 2">
    <name type="scientific">Plicaturopsis crispa FD-325 SS-3</name>
    <dbReference type="NCBI Taxonomy" id="944288"/>
    <lineage>
        <taxon>Eukaryota</taxon>
        <taxon>Fungi</taxon>
        <taxon>Dikarya</taxon>
        <taxon>Basidiomycota</taxon>
        <taxon>Agaricomycotina</taxon>
        <taxon>Agaricomycetes</taxon>
        <taxon>Agaricomycetidae</taxon>
        <taxon>Amylocorticiales</taxon>
        <taxon>Amylocorticiaceae</taxon>
        <taxon>Plicatura</taxon>
        <taxon>Plicaturopsis crispa</taxon>
    </lineage>
</organism>
<dbReference type="Proteomes" id="UP000053263">
    <property type="component" value="Unassembled WGS sequence"/>
</dbReference>
<reference evidence="1 2" key="1">
    <citation type="submission" date="2014-06" db="EMBL/GenBank/DDBJ databases">
        <title>Evolutionary Origins and Diversification of the Mycorrhizal Mutualists.</title>
        <authorList>
            <consortium name="DOE Joint Genome Institute"/>
            <consortium name="Mycorrhizal Genomics Consortium"/>
            <person name="Kohler A."/>
            <person name="Kuo A."/>
            <person name="Nagy L.G."/>
            <person name="Floudas D."/>
            <person name="Copeland A."/>
            <person name="Barry K.W."/>
            <person name="Cichocki N."/>
            <person name="Veneault-Fourrey C."/>
            <person name="LaButti K."/>
            <person name="Lindquist E.A."/>
            <person name="Lipzen A."/>
            <person name="Lundell T."/>
            <person name="Morin E."/>
            <person name="Murat C."/>
            <person name="Riley R."/>
            <person name="Ohm R."/>
            <person name="Sun H."/>
            <person name="Tunlid A."/>
            <person name="Henrissat B."/>
            <person name="Grigoriev I.V."/>
            <person name="Hibbett D.S."/>
            <person name="Martin F."/>
        </authorList>
    </citation>
    <scope>NUCLEOTIDE SEQUENCE [LARGE SCALE GENOMIC DNA]</scope>
    <source>
        <strain evidence="1 2">FD-325 SS-3</strain>
    </source>
</reference>